<accession>A0ABZ2NWI4</accession>
<gene>
    <name evidence="1" type="ORF">WDK88_36940</name>
</gene>
<dbReference type="RefSeq" id="WP_338696339.1">
    <property type="nucleotide sequence ID" value="NZ_CP147711.1"/>
</dbReference>
<dbReference type="Proteomes" id="UP001432046">
    <property type="component" value="Chromosome"/>
</dbReference>
<dbReference type="Pfam" id="PF06100">
    <property type="entry name" value="MCRA"/>
    <property type="match status" value="1"/>
</dbReference>
<evidence type="ECO:0000313" key="1">
    <source>
        <dbReference type="EMBL" id="WXC78879.1"/>
    </source>
</evidence>
<protein>
    <submittedName>
        <fullName evidence="1">Oleate hydratase</fullName>
        <ecNumber evidence="1">4.2.1.53</ecNumber>
    </submittedName>
</protein>
<dbReference type="EMBL" id="CP147711">
    <property type="protein sequence ID" value="WXC78879.1"/>
    <property type="molecule type" value="Genomic_DNA"/>
</dbReference>
<keyword evidence="1" id="KW-0456">Lyase</keyword>
<evidence type="ECO:0000313" key="2">
    <source>
        <dbReference type="Proteomes" id="UP001432046"/>
    </source>
</evidence>
<organism evidence="1 2">
    <name type="scientific">Bradyrhizobium septentrionale</name>
    <dbReference type="NCBI Taxonomy" id="1404411"/>
    <lineage>
        <taxon>Bacteria</taxon>
        <taxon>Pseudomonadati</taxon>
        <taxon>Pseudomonadota</taxon>
        <taxon>Alphaproteobacteria</taxon>
        <taxon>Hyphomicrobiales</taxon>
        <taxon>Nitrobacteraceae</taxon>
        <taxon>Bradyrhizobium</taxon>
    </lineage>
</organism>
<dbReference type="EC" id="4.2.1.53" evidence="1"/>
<reference evidence="1" key="2">
    <citation type="submission" date="2024-03" db="EMBL/GenBank/DDBJ databases">
        <authorList>
            <person name="Bromfield E.S.P."/>
            <person name="Cloutier S."/>
        </authorList>
    </citation>
    <scope>NUCLEOTIDE SEQUENCE</scope>
    <source>
        <strain evidence="1">5S5</strain>
    </source>
</reference>
<dbReference type="GO" id="GO:0050151">
    <property type="term" value="F:oleate hydratase activity"/>
    <property type="evidence" value="ECO:0007669"/>
    <property type="project" value="UniProtKB-EC"/>
</dbReference>
<dbReference type="Gene3D" id="3.50.50.60">
    <property type="entry name" value="FAD/NAD(P)-binding domain"/>
    <property type="match status" value="1"/>
</dbReference>
<dbReference type="InterPro" id="IPR010354">
    <property type="entry name" value="Oleate_hydratase"/>
</dbReference>
<keyword evidence="2" id="KW-1185">Reference proteome</keyword>
<dbReference type="InterPro" id="IPR036188">
    <property type="entry name" value="FAD/NAD-bd_sf"/>
</dbReference>
<dbReference type="PANTHER" id="PTHR37417:SF2">
    <property type="entry name" value="67 KDA MYOSIN-CROSS-REACTIVE ANTIGEN FAMILY PROTEIN (AFU_ORTHOLOGUE AFUA_5G09970)"/>
    <property type="match status" value="1"/>
</dbReference>
<proteinExistence type="predicted"/>
<sequence>MTALLFRLQAKPAISFCAPRSRCWYGLIQFDDRGAVAAYGQALDGDCMWLCTPKGFWRLLIMMQSGSCASRSYCFARRHRRADCIDIPTARCWRTLCPLLLSFLALIHRSRRLLARPIWSEQASPALAAAAYLVKEGGLSGPNVVLFEQMEQFGGSLDAHGDPKDGYVMRGGRMFEEKFNCTYDLLSFIPSIADETKSAKDELRKIGST</sequence>
<reference evidence="1" key="1">
    <citation type="journal article" date="2021" name="Int. J. Syst. Evol. Microbiol.">
        <title>Bradyrhizobium septentrionale sp. nov. (sv. septentrionale) and Bradyrhizobium quebecense sp. nov. (sv. septentrionale) associated with legumes native to Canada possess rearranged symbiosis genes and numerous insertion sequences.</title>
        <authorList>
            <person name="Bromfield E.S.P."/>
            <person name="Cloutier S."/>
        </authorList>
    </citation>
    <scope>NUCLEOTIDE SEQUENCE</scope>
    <source>
        <strain evidence="1">5S5</strain>
    </source>
</reference>
<dbReference type="PANTHER" id="PTHR37417">
    <property type="entry name" value="67 KDA MYOSIN-CROSS-REACTIVE ANTIGEN FAMILY PROTEIN (AFU_ORTHOLOGUE AFUA_5G09970)"/>
    <property type="match status" value="1"/>
</dbReference>
<name>A0ABZ2NWI4_9BRAD</name>